<feature type="domain" description="CARD" evidence="8">
    <location>
        <begin position="189"/>
        <end position="278"/>
    </location>
</feature>
<protein>
    <submittedName>
        <fullName evidence="10">PYD and CARD domain containing</fullName>
    </submittedName>
</protein>
<dbReference type="SMART" id="SM01289">
    <property type="entry name" value="PYRIN"/>
    <property type="match status" value="1"/>
</dbReference>
<keyword evidence="7" id="KW-0472">Membrane</keyword>
<keyword evidence="3" id="KW-0399">Innate immunity</keyword>
<dbReference type="Pfam" id="PF02758">
    <property type="entry name" value="PYRIN"/>
    <property type="match status" value="1"/>
</dbReference>
<dbReference type="AlphaFoldDB" id="A0A3P8VXY8"/>
<dbReference type="GO" id="GO:0061702">
    <property type="term" value="C:canonical inflammasome complex"/>
    <property type="evidence" value="ECO:0007669"/>
    <property type="project" value="UniProtKB-SubCell"/>
</dbReference>
<name>A0A3P8VXY8_CYNSE</name>
<evidence type="ECO:0000256" key="6">
    <source>
        <dbReference type="ARBA" id="ARBA00023233"/>
    </source>
</evidence>
<keyword evidence="7" id="KW-0812">Transmembrane</keyword>
<reference evidence="10" key="3">
    <citation type="submission" date="2025-09" db="UniProtKB">
        <authorList>
            <consortium name="Ensembl"/>
        </authorList>
    </citation>
    <scope>IDENTIFICATION</scope>
</reference>
<keyword evidence="2" id="KW-0963">Cytoplasm</keyword>
<feature type="transmembrane region" description="Helical" evidence="7">
    <location>
        <begin position="29"/>
        <end position="51"/>
    </location>
</feature>
<dbReference type="PANTHER" id="PTHR46985">
    <property type="entry name" value="NACHT, LRR AND PYD DOMAINS-CONTAINING PROTEIN 1"/>
    <property type="match status" value="1"/>
</dbReference>
<evidence type="ECO:0000256" key="7">
    <source>
        <dbReference type="SAM" id="Phobius"/>
    </source>
</evidence>
<evidence type="ECO:0000256" key="5">
    <source>
        <dbReference type="ARBA" id="ARBA00023198"/>
    </source>
</evidence>
<evidence type="ECO:0000313" key="11">
    <source>
        <dbReference type="Proteomes" id="UP000265120"/>
    </source>
</evidence>
<dbReference type="CDD" id="cd08330">
    <property type="entry name" value="CARD_ASC_NALP1"/>
    <property type="match status" value="1"/>
</dbReference>
<evidence type="ECO:0000259" key="8">
    <source>
        <dbReference type="PROSITE" id="PS50209"/>
    </source>
</evidence>
<evidence type="ECO:0000256" key="1">
    <source>
        <dbReference type="ARBA" id="ARBA00004110"/>
    </source>
</evidence>
<dbReference type="GO" id="GO:0006954">
    <property type="term" value="P:inflammatory response"/>
    <property type="evidence" value="ECO:0007669"/>
    <property type="project" value="UniProtKB-KW"/>
</dbReference>
<dbReference type="FunCoup" id="A0A3P8VXY8">
    <property type="interactions" value="1124"/>
</dbReference>
<comment type="subcellular location">
    <subcellularLocation>
        <location evidence="1">Inflammasome</location>
    </subcellularLocation>
</comment>
<dbReference type="PROSITE" id="PS50824">
    <property type="entry name" value="DAPIN"/>
    <property type="match status" value="1"/>
</dbReference>
<dbReference type="FunFam" id="1.10.533.10:FF:000013">
    <property type="entry name" value="Apoptosis-associated speck-like protein containing a CARD"/>
    <property type="match status" value="1"/>
</dbReference>
<dbReference type="InterPro" id="IPR033516">
    <property type="entry name" value="CARD8/ASC/NALP1_CARD"/>
</dbReference>
<dbReference type="GO" id="GO:0042981">
    <property type="term" value="P:regulation of apoptotic process"/>
    <property type="evidence" value="ECO:0007669"/>
    <property type="project" value="InterPro"/>
</dbReference>
<dbReference type="PROSITE" id="PS50209">
    <property type="entry name" value="CARD"/>
    <property type="match status" value="1"/>
</dbReference>
<evidence type="ECO:0000256" key="3">
    <source>
        <dbReference type="ARBA" id="ARBA00022588"/>
    </source>
</evidence>
<dbReference type="Gene3D" id="1.10.533.10">
    <property type="entry name" value="Death Domain, Fas"/>
    <property type="match status" value="2"/>
</dbReference>
<dbReference type="Proteomes" id="UP000265120">
    <property type="component" value="Chromosome 13"/>
</dbReference>
<keyword evidence="5" id="KW-0395">Inflammatory response</keyword>
<keyword evidence="7" id="KW-1133">Transmembrane helix</keyword>
<reference evidence="10 11" key="1">
    <citation type="journal article" date="2014" name="Nat. Genet.">
        <title>Whole-genome sequence of a flatfish provides insights into ZW sex chromosome evolution and adaptation to a benthic lifestyle.</title>
        <authorList>
            <person name="Chen S."/>
            <person name="Zhang G."/>
            <person name="Shao C."/>
            <person name="Huang Q."/>
            <person name="Liu G."/>
            <person name="Zhang P."/>
            <person name="Song W."/>
            <person name="An N."/>
            <person name="Chalopin D."/>
            <person name="Volff J.N."/>
            <person name="Hong Y."/>
            <person name="Li Q."/>
            <person name="Sha Z."/>
            <person name="Zhou H."/>
            <person name="Xie M."/>
            <person name="Yu Q."/>
            <person name="Liu Y."/>
            <person name="Xiang H."/>
            <person name="Wang N."/>
            <person name="Wu K."/>
            <person name="Yang C."/>
            <person name="Zhou Q."/>
            <person name="Liao X."/>
            <person name="Yang L."/>
            <person name="Hu Q."/>
            <person name="Zhang J."/>
            <person name="Meng L."/>
            <person name="Jin L."/>
            <person name="Tian Y."/>
            <person name="Lian J."/>
            <person name="Yang J."/>
            <person name="Miao G."/>
            <person name="Liu S."/>
            <person name="Liang Z."/>
            <person name="Yan F."/>
            <person name="Li Y."/>
            <person name="Sun B."/>
            <person name="Zhang H."/>
            <person name="Zhang J."/>
            <person name="Zhu Y."/>
            <person name="Du M."/>
            <person name="Zhao Y."/>
            <person name="Schartl M."/>
            <person name="Tang Q."/>
            <person name="Wang J."/>
        </authorList>
    </citation>
    <scope>NUCLEOTIDE SEQUENCE</scope>
</reference>
<dbReference type="InParanoid" id="A0A3P8VXY8"/>
<accession>A0A3P8VXY8</accession>
<dbReference type="GeneTree" id="ENSGT00940000164898"/>
<dbReference type="STRING" id="244447.ENSCSEP00000019157"/>
<dbReference type="InterPro" id="IPR011029">
    <property type="entry name" value="DEATH-like_dom_sf"/>
</dbReference>
<evidence type="ECO:0000256" key="4">
    <source>
        <dbReference type="ARBA" id="ARBA00022859"/>
    </source>
</evidence>
<dbReference type="Ensembl" id="ENSCSET00000019392.1">
    <property type="protein sequence ID" value="ENSCSEP00000019157.1"/>
    <property type="gene ID" value="ENSCSEG00000012268.1"/>
</dbReference>
<dbReference type="GO" id="GO:0045087">
    <property type="term" value="P:innate immune response"/>
    <property type="evidence" value="ECO:0007669"/>
    <property type="project" value="UniProtKB-KW"/>
</dbReference>
<dbReference type="PANTHER" id="PTHR46985:SF2">
    <property type="entry name" value="APOPTOSIS-ASSOCIATED SPECK-LIKE PROTEIN CONTAINING A CARD"/>
    <property type="match status" value="1"/>
</dbReference>
<feature type="domain" description="Pyrin" evidence="9">
    <location>
        <begin position="85"/>
        <end position="175"/>
    </location>
</feature>
<sequence>MNNLIFISSLVSSPVFVAGQFLCRYRLLVGFFHLLVPTVSVYCVSAFVLSLNSIASPCLSIVCATSNIAASQALAAKGERQRGKMTSACTITEAIADILEDLSEQNFEKFRHLLLDRRTNPRIKRGRVEGKNFLGVTEVMVSTFTEDGALTVTEELLRKIGLNAEANHLVEDTKNLSVGKVFSDDRTVFSDDSQHFLDKHRIQLTQRVTNIDPILDELLDQNVIQQESYEKIRSMPTSQGKMRELYSSALKAGRTCKDIFYQILKKNEPYLIKDLEKM</sequence>
<keyword evidence="6" id="KW-1271">Inflammasome</keyword>
<dbReference type="InterPro" id="IPR004020">
    <property type="entry name" value="DAPIN"/>
</dbReference>
<keyword evidence="11" id="KW-1185">Reference proteome</keyword>
<reference evidence="10" key="2">
    <citation type="submission" date="2025-08" db="UniProtKB">
        <authorList>
            <consortium name="Ensembl"/>
        </authorList>
    </citation>
    <scope>IDENTIFICATION</scope>
</reference>
<dbReference type="InterPro" id="IPR051249">
    <property type="entry name" value="NLRP_Inflammasome"/>
</dbReference>
<proteinExistence type="predicted"/>
<keyword evidence="4" id="KW-0391">Immunity</keyword>
<dbReference type="SUPFAM" id="SSF47986">
    <property type="entry name" value="DEATH domain"/>
    <property type="match status" value="2"/>
</dbReference>
<evidence type="ECO:0000256" key="2">
    <source>
        <dbReference type="ARBA" id="ARBA00022490"/>
    </source>
</evidence>
<organism evidence="10 11">
    <name type="scientific">Cynoglossus semilaevis</name>
    <name type="common">Tongue sole</name>
    <dbReference type="NCBI Taxonomy" id="244447"/>
    <lineage>
        <taxon>Eukaryota</taxon>
        <taxon>Metazoa</taxon>
        <taxon>Chordata</taxon>
        <taxon>Craniata</taxon>
        <taxon>Vertebrata</taxon>
        <taxon>Euteleostomi</taxon>
        <taxon>Actinopterygii</taxon>
        <taxon>Neopterygii</taxon>
        <taxon>Teleostei</taxon>
        <taxon>Neoteleostei</taxon>
        <taxon>Acanthomorphata</taxon>
        <taxon>Carangaria</taxon>
        <taxon>Pleuronectiformes</taxon>
        <taxon>Pleuronectoidei</taxon>
        <taxon>Cynoglossidae</taxon>
        <taxon>Cynoglossinae</taxon>
        <taxon>Cynoglossus</taxon>
    </lineage>
</organism>
<evidence type="ECO:0000259" key="9">
    <source>
        <dbReference type="PROSITE" id="PS50824"/>
    </source>
</evidence>
<dbReference type="InterPro" id="IPR001315">
    <property type="entry name" value="CARD"/>
</dbReference>
<evidence type="ECO:0000313" key="10">
    <source>
        <dbReference type="Ensembl" id="ENSCSEP00000019157.1"/>
    </source>
</evidence>
<dbReference type="OMA" id="EVMINVY"/>
<dbReference type="Pfam" id="PF00619">
    <property type="entry name" value="CARD"/>
    <property type="match status" value="1"/>
</dbReference>